<dbReference type="GO" id="GO:0008168">
    <property type="term" value="F:methyltransferase activity"/>
    <property type="evidence" value="ECO:0007669"/>
    <property type="project" value="UniProtKB-KW"/>
</dbReference>
<evidence type="ECO:0000313" key="6">
    <source>
        <dbReference type="EMBL" id="MFD2759748.1"/>
    </source>
</evidence>
<protein>
    <submittedName>
        <fullName evidence="6">DNA methyltransferase</fullName>
    </submittedName>
</protein>
<comment type="similarity">
    <text evidence="1">Belongs to the N(4)/N(6)-methyltransferase family.</text>
</comment>
<evidence type="ECO:0000313" key="7">
    <source>
        <dbReference type="Proteomes" id="UP001597502"/>
    </source>
</evidence>
<dbReference type="InterPro" id="IPR002941">
    <property type="entry name" value="DNA_methylase_N4/N6"/>
</dbReference>
<reference evidence="7" key="1">
    <citation type="journal article" date="2019" name="Int. J. Syst. Evol. Microbiol.">
        <title>The Global Catalogue of Microorganisms (GCM) 10K type strain sequencing project: providing services to taxonomists for standard genome sequencing and annotation.</title>
        <authorList>
            <consortium name="The Broad Institute Genomics Platform"/>
            <consortium name="The Broad Institute Genome Sequencing Center for Infectious Disease"/>
            <person name="Wu L."/>
            <person name="Ma J."/>
        </authorList>
    </citation>
    <scope>NUCLEOTIDE SEQUENCE [LARGE SCALE GENOMIC DNA]</scope>
    <source>
        <strain evidence="7">TISTR 1535</strain>
    </source>
</reference>
<dbReference type="InterPro" id="IPR002052">
    <property type="entry name" value="DNA_methylase_N6_adenine_CS"/>
</dbReference>
<proteinExistence type="inferred from homology"/>
<dbReference type="Proteomes" id="UP001597502">
    <property type="component" value="Unassembled WGS sequence"/>
</dbReference>
<dbReference type="InterPro" id="IPR029063">
    <property type="entry name" value="SAM-dependent_MTases_sf"/>
</dbReference>
<dbReference type="Gene3D" id="3.40.50.150">
    <property type="entry name" value="Vaccinia Virus protein VP39"/>
    <property type="match status" value="2"/>
</dbReference>
<evidence type="ECO:0000256" key="1">
    <source>
        <dbReference type="ARBA" id="ARBA00006594"/>
    </source>
</evidence>
<feature type="domain" description="DNA methylase N-4/N-6" evidence="5">
    <location>
        <begin position="84"/>
        <end position="164"/>
    </location>
</feature>
<dbReference type="SUPFAM" id="SSF53335">
    <property type="entry name" value="S-adenosyl-L-methionine-dependent methyltransferases"/>
    <property type="match status" value="2"/>
</dbReference>
<evidence type="ECO:0000256" key="2">
    <source>
        <dbReference type="ARBA" id="ARBA00022603"/>
    </source>
</evidence>
<keyword evidence="2 6" id="KW-0489">Methyltransferase</keyword>
<comment type="caution">
    <text evidence="6">The sequence shown here is derived from an EMBL/GenBank/DDBJ whole genome shotgun (WGS) entry which is preliminary data.</text>
</comment>
<name>A0ABW5V3B6_9BACI</name>
<dbReference type="EMBL" id="JBHUNA010000003">
    <property type="protein sequence ID" value="MFD2759748.1"/>
    <property type="molecule type" value="Genomic_DNA"/>
</dbReference>
<evidence type="ECO:0000256" key="3">
    <source>
        <dbReference type="ARBA" id="ARBA00022679"/>
    </source>
</evidence>
<keyword evidence="7" id="KW-1185">Reference proteome</keyword>
<gene>
    <name evidence="6" type="ORF">ACFSUO_01935</name>
</gene>
<organism evidence="6 7">
    <name type="scientific">Lentibacillus juripiscarius</name>
    <dbReference type="NCBI Taxonomy" id="257446"/>
    <lineage>
        <taxon>Bacteria</taxon>
        <taxon>Bacillati</taxon>
        <taxon>Bacillota</taxon>
        <taxon>Bacilli</taxon>
        <taxon>Bacillales</taxon>
        <taxon>Bacillaceae</taxon>
        <taxon>Lentibacillus</taxon>
    </lineage>
</organism>
<keyword evidence="4" id="KW-0680">Restriction system</keyword>
<evidence type="ECO:0000259" key="5">
    <source>
        <dbReference type="Pfam" id="PF01555"/>
    </source>
</evidence>
<feature type="domain" description="DNA methylase N-4/N-6" evidence="5">
    <location>
        <begin position="499"/>
        <end position="641"/>
    </location>
</feature>
<sequence>MTNENEQFSFEEEISNADNQPVVCLGMTFENDDERREYFRDELKKKLPELKEIEGFPIGEDEDIIALSDPPYYTACPNPWINDFIGEWEREKTRINTSSSNEQYHREPFTTDISEGKGDPIYSAHTYHTKVPPKAIVKYLLHYTKPGDVVLDGFSGTGMTGVAGNICGDEKKVKELEYSINSEGDIKDKNGNTFSKLGFRKTILSDLSPIATFIAKNYNTPILVNSFYQEANEIINDVEKKCGWMYETKHSNGDLGKINYMVWSQVYNCPNCTEELVFFDIAVDYEKGKVHKEFNCVHCGVKLNKKSLEKSWEVNYDKKLDWNVEQVKEVPVLINYTYSKKEYFKKLDSEDYKVLNKVDNFDIPYKFPIDRMPKGDEARRNDRTGITHVHHFYTKRNLYTLSYLKYRIDQSKHRDALLLLFTSHLINLSKLNRFRPGVSFPYNPLSGTLYIGSQNSEPNVLDAYKNKLKRFEKAFFVGQKNVVVGTSSQTNILLDDDSIDYVFTDPPFGANIMYSELSFLWESWLNVKTNNGSEAIINKSQNKNLGSYQDLMEKSFKEYYRVLKPGRWITVEFSNSKASVWNAIQEAIQKSGFVIANVSALDKQLGSFKAVTTTTAVKQDLVISAYKPKKEDIFKIKEQRNTEDSAWTFVVQHLEQLPIFIGKHGEAEFISERTPRILFDRMIAYHVQNGLPVPLSSSEFQEGISQRFPMRDGMAFLENQVAEYDKKRTLVKEFSQLSLFVSDESSAIEWIRQQLMKKPQTRQDIHPNFMKEIQHIAKHELLPELDDLLYQNFLLYEGDGSVPDQIMAYFRRNYKDLRDLESNDPKVVEKAKNRWYVPDATKQADLEKLREKSLLREFESYLEQLEGNKKKLKQFRTEAVRAGFKKAYSDKDFEKIVKIGERLPEKIIQEDDKLLMYLDNACIRLGL</sequence>
<keyword evidence="3" id="KW-0808">Transferase</keyword>
<dbReference type="PROSITE" id="PS00092">
    <property type="entry name" value="N6_MTASE"/>
    <property type="match status" value="1"/>
</dbReference>
<evidence type="ECO:0000256" key="4">
    <source>
        <dbReference type="ARBA" id="ARBA00022747"/>
    </source>
</evidence>
<dbReference type="RefSeq" id="WP_382390526.1">
    <property type="nucleotide sequence ID" value="NZ_JBHUNA010000003.1"/>
</dbReference>
<dbReference type="GO" id="GO:0032259">
    <property type="term" value="P:methylation"/>
    <property type="evidence" value="ECO:0007669"/>
    <property type="project" value="UniProtKB-KW"/>
</dbReference>
<dbReference type="Pfam" id="PF01555">
    <property type="entry name" value="N6_N4_Mtase"/>
    <property type="match status" value="2"/>
</dbReference>
<accession>A0ABW5V3B6</accession>